<reference evidence="9 10" key="1">
    <citation type="journal article" date="2011" name="Genome Res.">
        <title>Phylogeny-wide analysis of social amoeba genomes highlights ancient origins for complex intercellular communication.</title>
        <authorList>
            <person name="Heidel A.J."/>
            <person name="Lawal H.M."/>
            <person name="Felder M."/>
            <person name="Schilde C."/>
            <person name="Helps N.R."/>
            <person name="Tunggal B."/>
            <person name="Rivero F."/>
            <person name="John U."/>
            <person name="Schleicher M."/>
            <person name="Eichinger L."/>
            <person name="Platzer M."/>
            <person name="Noegel A.A."/>
            <person name="Schaap P."/>
            <person name="Gloeckner G."/>
        </authorList>
    </citation>
    <scope>NUCLEOTIDE SEQUENCE [LARGE SCALE GENOMIC DNA]</scope>
    <source>
        <strain evidence="10">ATCC 26659 / Pp 5 / PN500</strain>
    </source>
</reference>
<evidence type="ECO:0000313" key="10">
    <source>
        <dbReference type="Proteomes" id="UP000001396"/>
    </source>
</evidence>
<dbReference type="EMBL" id="ADBJ01000028">
    <property type="protein sequence ID" value="EFA80841.1"/>
    <property type="molecule type" value="Genomic_DNA"/>
</dbReference>
<evidence type="ECO:0000256" key="6">
    <source>
        <dbReference type="ARBA" id="ARBA00023136"/>
    </source>
</evidence>
<dbReference type="RefSeq" id="XP_020432960.1">
    <property type="nucleotide sequence ID" value="XM_020577286.1"/>
</dbReference>
<dbReference type="InParanoid" id="D3BD49"/>
<name>D3BD49_HETP5</name>
<accession>D3BD49</accession>
<dbReference type="GO" id="GO:0005576">
    <property type="term" value="C:extracellular region"/>
    <property type="evidence" value="ECO:0007669"/>
    <property type="project" value="UniProtKB-SubCell"/>
</dbReference>
<keyword evidence="6" id="KW-0472">Membrane</keyword>
<dbReference type="PANTHER" id="PTHR11319:SF35">
    <property type="entry name" value="OUTER MEMBRANE PROTEIN PMPC-RELATED"/>
    <property type="match status" value="1"/>
</dbReference>
<proteinExistence type="predicted"/>
<dbReference type="PANTHER" id="PTHR11319">
    <property type="entry name" value="G PROTEIN-COUPLED RECEPTOR-RELATED"/>
    <property type="match status" value="1"/>
</dbReference>
<dbReference type="InterPro" id="IPR003368">
    <property type="entry name" value="POMP_repeat"/>
</dbReference>
<evidence type="ECO:0000313" key="9">
    <source>
        <dbReference type="EMBL" id="EFA80841.1"/>
    </source>
</evidence>
<evidence type="ECO:0000256" key="5">
    <source>
        <dbReference type="ARBA" id="ARBA00022729"/>
    </source>
</evidence>
<protein>
    <submittedName>
        <fullName evidence="9">Polymorphic outer membrane protein</fullName>
    </submittedName>
</protein>
<feature type="signal peptide" evidence="8">
    <location>
        <begin position="1"/>
        <end position="19"/>
    </location>
</feature>
<keyword evidence="4" id="KW-0964">Secreted</keyword>
<feature type="chain" id="PRO_5003042373" evidence="8">
    <location>
        <begin position="20"/>
        <end position="556"/>
    </location>
</feature>
<keyword evidence="5 8" id="KW-0732">Signal</keyword>
<evidence type="ECO:0000256" key="3">
    <source>
        <dbReference type="ARBA" id="ARBA00004613"/>
    </source>
</evidence>
<dbReference type="SUPFAM" id="SSF51126">
    <property type="entry name" value="Pectin lyase-like"/>
    <property type="match status" value="2"/>
</dbReference>
<gene>
    <name evidence="9" type="ORF">PPL_06429</name>
</gene>
<evidence type="ECO:0000256" key="8">
    <source>
        <dbReference type="SAM" id="SignalP"/>
    </source>
</evidence>
<dbReference type="InterPro" id="IPR011050">
    <property type="entry name" value="Pectin_lyase_fold/virulence"/>
</dbReference>
<dbReference type="Pfam" id="PF02415">
    <property type="entry name" value="Chlam_PMP"/>
    <property type="match status" value="3"/>
</dbReference>
<evidence type="ECO:0000256" key="2">
    <source>
        <dbReference type="ARBA" id="ARBA00004442"/>
    </source>
</evidence>
<comment type="caution">
    <text evidence="9">The sequence shown here is derived from an EMBL/GenBank/DDBJ whole genome shotgun (WGS) entry which is preliminary data.</text>
</comment>
<evidence type="ECO:0000256" key="7">
    <source>
        <dbReference type="ARBA" id="ARBA00023237"/>
    </source>
</evidence>
<dbReference type="GeneID" id="31361911"/>
<keyword evidence="7" id="KW-0998">Cell outer membrane</keyword>
<dbReference type="NCBIfam" id="TIGR01376">
    <property type="entry name" value="POMP_repeat"/>
    <property type="match status" value="1"/>
</dbReference>
<comment type="subcellular location">
    <subcellularLocation>
        <location evidence="1">Cell envelope</location>
    </subcellularLocation>
    <subcellularLocation>
        <location evidence="2">Cell outer membrane</location>
    </subcellularLocation>
    <subcellularLocation>
        <location evidence="3">Secreted</location>
    </subcellularLocation>
</comment>
<dbReference type="Proteomes" id="UP000001396">
    <property type="component" value="Unassembled WGS sequence"/>
</dbReference>
<evidence type="ECO:0000256" key="4">
    <source>
        <dbReference type="ARBA" id="ARBA00022525"/>
    </source>
</evidence>
<sequence length="556" mass="58755">MKLIYTIIFIFYSISLLNCFEIDSFKQDQHQLIKEYNNLKENRGSVIECLINQALPSCQYASGGFTCPTISGCLRSMARIPNQISYQVLIPGGSYFEKDCPGVYGQLGISGILFFIGWQGQAIFNCGKSQFISFDSGNSTLDVFIDGLDLQGNSKISGGSINIFGGRKASALSSITIINVSGEGSSATNNGGFLSTTYGKVYIINSNFKNNTVENSGGVFNAPNAFILSLNSTFIGNSAIEGNGGALYGYNASIVNSTFNNNSADIGGAVNTIGPINVVNSSFSDNSATYGGGIFSIEGVNVDNSFFQYNFASDGGAIFGINLTVSNSIFESNQAINRGSGGAIYASSKTQTNMTVYNCTFYQNEADGVGGGIYSIGTSLLVSSSQFDYNRAKASGAGIFAAYGTDYISVDVIDSSFTYNTAELNGGAIAIYGQFLVNLYESVFDSNSAGLVAGGIYFTNYPKQLLGGVFTNSMSNEPGSTTFYSDSIIDANIANVTIPNSQTSYSVTLFDEESFTYIKAIGVIGSCFNGVATIDQYGTILKCTCLGSSTGPSCDN</sequence>
<dbReference type="AlphaFoldDB" id="D3BD49"/>
<organism evidence="9 10">
    <name type="scientific">Heterostelium pallidum (strain ATCC 26659 / Pp 5 / PN500)</name>
    <name type="common">Cellular slime mold</name>
    <name type="synonym">Polysphondylium pallidum</name>
    <dbReference type="NCBI Taxonomy" id="670386"/>
    <lineage>
        <taxon>Eukaryota</taxon>
        <taxon>Amoebozoa</taxon>
        <taxon>Evosea</taxon>
        <taxon>Eumycetozoa</taxon>
        <taxon>Dictyostelia</taxon>
        <taxon>Acytosteliales</taxon>
        <taxon>Acytosteliaceae</taxon>
        <taxon>Heterostelium</taxon>
    </lineage>
</organism>
<keyword evidence="10" id="KW-1185">Reference proteome</keyword>
<evidence type="ECO:0000256" key="1">
    <source>
        <dbReference type="ARBA" id="ARBA00004196"/>
    </source>
</evidence>